<feature type="domain" description="Aminotransferase class I/classII large" evidence="6">
    <location>
        <begin position="33"/>
        <end position="380"/>
    </location>
</feature>
<organism evidence="7 8">
    <name type="scientific">Romboutsia ilealis</name>
    <dbReference type="NCBI Taxonomy" id="1115758"/>
    <lineage>
        <taxon>Bacteria</taxon>
        <taxon>Bacillati</taxon>
        <taxon>Bacillota</taxon>
        <taxon>Clostridia</taxon>
        <taxon>Peptostreptococcales</taxon>
        <taxon>Peptostreptococcaceae</taxon>
        <taxon>Romboutsia</taxon>
    </lineage>
</organism>
<evidence type="ECO:0000313" key="7">
    <source>
        <dbReference type="EMBL" id="CED93460.1"/>
    </source>
</evidence>
<dbReference type="InterPro" id="IPR015422">
    <property type="entry name" value="PyrdxlP-dep_Trfase_small"/>
</dbReference>
<dbReference type="GO" id="GO:0047804">
    <property type="term" value="F:cysteine-S-conjugate beta-lyase activity"/>
    <property type="evidence" value="ECO:0007669"/>
    <property type="project" value="UniProtKB-EC"/>
</dbReference>
<evidence type="ECO:0000313" key="8">
    <source>
        <dbReference type="Proteomes" id="UP000245622"/>
    </source>
</evidence>
<dbReference type="EMBL" id="LN555523">
    <property type="protein sequence ID" value="CED93460.1"/>
    <property type="molecule type" value="Genomic_DNA"/>
</dbReference>
<protein>
    <recommendedName>
        <fullName evidence="2">cysteine-S-conjugate beta-lyase</fullName>
        <ecNumber evidence="2">4.4.1.13</ecNumber>
    </recommendedName>
</protein>
<keyword evidence="8" id="KW-1185">Reference proteome</keyword>
<dbReference type="SUPFAM" id="SSF53383">
    <property type="entry name" value="PLP-dependent transferases"/>
    <property type="match status" value="1"/>
</dbReference>
<dbReference type="InterPro" id="IPR015421">
    <property type="entry name" value="PyrdxlP-dep_Trfase_major"/>
</dbReference>
<comment type="cofactor">
    <cofactor evidence="1">
        <name>pyridoxal 5'-phosphate</name>
        <dbReference type="ChEBI" id="CHEBI:597326"/>
    </cofactor>
</comment>
<dbReference type="GeneID" id="82204888"/>
<evidence type="ECO:0000256" key="3">
    <source>
        <dbReference type="ARBA" id="ARBA00022898"/>
    </source>
</evidence>
<gene>
    <name evidence="7" type="ORF">CRIB_708</name>
</gene>
<dbReference type="EC" id="4.4.1.13" evidence="2"/>
<comment type="similarity">
    <text evidence="5">Belongs to the class-II pyridoxal-phosphate-dependent aminotransferase family. MalY/PatB cystathionine beta-lyase subfamily.</text>
</comment>
<dbReference type="InterPro" id="IPR051798">
    <property type="entry name" value="Class-II_PLP-Dep_Aminotrans"/>
</dbReference>
<dbReference type="Proteomes" id="UP000245622">
    <property type="component" value="Chromosome 1"/>
</dbReference>
<dbReference type="RefSeq" id="WP_180703173.1">
    <property type="nucleotide sequence ID" value="NZ_CAOJQT010000030.1"/>
</dbReference>
<dbReference type="InterPro" id="IPR027619">
    <property type="entry name" value="C-S_lyase_PatB-like"/>
</dbReference>
<dbReference type="PANTHER" id="PTHR43525">
    <property type="entry name" value="PROTEIN MALY"/>
    <property type="match status" value="1"/>
</dbReference>
<evidence type="ECO:0000259" key="6">
    <source>
        <dbReference type="Pfam" id="PF00155"/>
    </source>
</evidence>
<dbReference type="CDD" id="cd00609">
    <property type="entry name" value="AAT_like"/>
    <property type="match status" value="1"/>
</dbReference>
<dbReference type="InterPro" id="IPR004839">
    <property type="entry name" value="Aminotransferase_I/II_large"/>
</dbReference>
<dbReference type="Pfam" id="PF00155">
    <property type="entry name" value="Aminotran_1_2"/>
    <property type="match status" value="1"/>
</dbReference>
<dbReference type="NCBIfam" id="TIGR04350">
    <property type="entry name" value="C_S_lyase_PatB"/>
    <property type="match status" value="1"/>
</dbReference>
<dbReference type="KEGG" id="ril:CRIB_708"/>
<dbReference type="Gene3D" id="3.90.1150.10">
    <property type="entry name" value="Aspartate Aminotransferase, domain 1"/>
    <property type="match status" value="1"/>
</dbReference>
<dbReference type="PANTHER" id="PTHR43525:SF1">
    <property type="entry name" value="PROTEIN MALY"/>
    <property type="match status" value="1"/>
</dbReference>
<reference evidence="7 8" key="1">
    <citation type="submission" date="2014-04" db="EMBL/GenBank/DDBJ databases">
        <authorList>
            <person name="Hornung B.V."/>
        </authorList>
    </citation>
    <scope>NUCLEOTIDE SEQUENCE [LARGE SCALE GENOMIC DNA]</scope>
    <source>
        <strain evidence="7 8">CRIB</strain>
    </source>
</reference>
<dbReference type="AlphaFoldDB" id="A0A1V1HZQ3"/>
<evidence type="ECO:0000256" key="5">
    <source>
        <dbReference type="ARBA" id="ARBA00037974"/>
    </source>
</evidence>
<dbReference type="Gene3D" id="3.40.640.10">
    <property type="entry name" value="Type I PLP-dependent aspartate aminotransferase-like (Major domain)"/>
    <property type="match status" value="1"/>
</dbReference>
<keyword evidence="3" id="KW-0663">Pyridoxal phosphate</keyword>
<accession>A0A1V1HZQ3</accession>
<keyword evidence="4 7" id="KW-0456">Lyase</keyword>
<evidence type="ECO:0000256" key="2">
    <source>
        <dbReference type="ARBA" id="ARBA00012224"/>
    </source>
</evidence>
<dbReference type="GO" id="GO:0030170">
    <property type="term" value="F:pyridoxal phosphate binding"/>
    <property type="evidence" value="ECO:0007669"/>
    <property type="project" value="InterPro"/>
</dbReference>
<dbReference type="InterPro" id="IPR015424">
    <property type="entry name" value="PyrdxlP-dep_Trfase"/>
</dbReference>
<evidence type="ECO:0000256" key="4">
    <source>
        <dbReference type="ARBA" id="ARBA00023239"/>
    </source>
</evidence>
<proteinExistence type="inferred from homology"/>
<evidence type="ECO:0000256" key="1">
    <source>
        <dbReference type="ARBA" id="ARBA00001933"/>
    </source>
</evidence>
<sequence>MKYNFDEIIDRSNNYAVKYDETKEKFGRDDLIPLWIADMDFKAADPIINALQERAMQGIYGYTSRPIEYFEAIKKWQLEKNNWEVDTSLMSHALGVLPMLANLMHTFLEKGDKVIIQPPVFHEFKNVIEAWDGEVVINQLIEDNGKYFIDFDDLRNKAKQGAKFMIVCNPHNPVGRVWSKEELETIANICIENNITIISDEIYSDIMLWGNKHTPMASISEEIRKHTITCTSSTKTFNLAGLQVATVIFPNVDMKNQYDTILKKIETYRNNAFSIVANTVAFTEGKEWFLEATTYIEENIKYAVDYINNNIPQIKVSIPDSTYLLWLDCRNLNLEGDDLVDFFVNKAQLALNDGRIFGEGGDGYMRINIACPRKILEKALYQLKNAVENYILDKYELISGC</sequence>
<name>A0A1V1HZQ3_9FIRM</name>